<organism evidence="2 3">
    <name type="scientific">Tistlia consotensis USBA 355</name>
    <dbReference type="NCBI Taxonomy" id="560819"/>
    <lineage>
        <taxon>Bacteria</taxon>
        <taxon>Pseudomonadati</taxon>
        <taxon>Pseudomonadota</taxon>
        <taxon>Alphaproteobacteria</taxon>
        <taxon>Rhodospirillales</taxon>
        <taxon>Rhodovibrionaceae</taxon>
        <taxon>Tistlia</taxon>
    </lineage>
</organism>
<dbReference type="STRING" id="560819.SAMN05428998_10953"/>
<dbReference type="EMBL" id="FWZX01000009">
    <property type="protein sequence ID" value="SMF27077.1"/>
    <property type="molecule type" value="Genomic_DNA"/>
</dbReference>
<evidence type="ECO:0000313" key="3">
    <source>
        <dbReference type="Proteomes" id="UP000192917"/>
    </source>
</evidence>
<dbReference type="Proteomes" id="UP000192917">
    <property type="component" value="Unassembled WGS sequence"/>
</dbReference>
<proteinExistence type="predicted"/>
<name>A0A1Y6BSI9_9PROT</name>
<sequence length="540" mass="56852">MQSYLFAGAFAVAAAVGAVYLGSVEPRLAQQQVSPERAAARTEAQLMIVRQGQARDLYREQPDLTGRIDPAELPPTGRAFSSAVLADGRLVTWRSDVAADDRGWLLSVLAVEAPGRGGRVSRGELVSGSTSIGAAAIPGGGSLPEGAIFLADRPTEATAPSVEPLEVEAPWRWEACPAGTYGRGRQIDRASGALVADYCRAARVTREGQTIDCPIGQAGQGRRVRQVITAGLDRTYGEWQDDFSLCFDLSRPAIRAVSVPTPYVMGEGQEGASCPGLSGLALVSGGYSRTRQQATLASGQLVAGPWNPWGGSCRYRESQSQACSAPGGYSQVDGSGFTRTRTADRDVGGNVSYAGWGAWSGSCRYRQTDQASCSPPGGYSTYQGSGYSRWRDLYETSPGSYSDSGWSGWSGSCRYYRDEAASCESGYEGSKTYRRYYGQASPGGGLSYQTQDLIANDCHQVQTETRVVCLPDNWNTGDGSWPPPGTVGCTTEGSSNGQICTLWKICSAAEKEQYGSNDAGPNTDGNGAGSGDNGGAGAGN</sequence>
<keyword evidence="3" id="KW-1185">Reference proteome</keyword>
<dbReference type="AlphaFoldDB" id="A0A1Y6BSI9"/>
<feature type="compositionally biased region" description="Gly residues" evidence="1">
    <location>
        <begin position="526"/>
        <end position="540"/>
    </location>
</feature>
<gene>
    <name evidence="2" type="ORF">SAMN05428998_10953</name>
</gene>
<reference evidence="2 3" key="1">
    <citation type="submission" date="2017-04" db="EMBL/GenBank/DDBJ databases">
        <authorList>
            <person name="Afonso C.L."/>
            <person name="Miller P.J."/>
            <person name="Scott M.A."/>
            <person name="Spackman E."/>
            <person name="Goraichik I."/>
            <person name="Dimitrov K.M."/>
            <person name="Suarez D.L."/>
            <person name="Swayne D.E."/>
        </authorList>
    </citation>
    <scope>NUCLEOTIDE SEQUENCE [LARGE SCALE GENOMIC DNA]</scope>
    <source>
        <strain evidence="2 3">USBA 355</strain>
    </source>
</reference>
<protein>
    <submittedName>
        <fullName evidence="2">Uncharacterized protein</fullName>
    </submittedName>
</protein>
<accession>A0A1Y6BSI9</accession>
<dbReference type="RefSeq" id="WP_085123115.1">
    <property type="nucleotide sequence ID" value="NZ_FWZX01000009.1"/>
</dbReference>
<evidence type="ECO:0000256" key="1">
    <source>
        <dbReference type="SAM" id="MobiDB-lite"/>
    </source>
</evidence>
<feature type="region of interest" description="Disordered" evidence="1">
    <location>
        <begin position="513"/>
        <end position="540"/>
    </location>
</feature>
<evidence type="ECO:0000313" key="2">
    <source>
        <dbReference type="EMBL" id="SMF27077.1"/>
    </source>
</evidence>